<dbReference type="EMBL" id="QOCR01000001">
    <property type="protein sequence ID" value="RHW52175.1"/>
    <property type="molecule type" value="Genomic_DNA"/>
</dbReference>
<accession>A0A3R6VBF2</accession>
<dbReference type="PANTHER" id="PTHR11527">
    <property type="entry name" value="HEAT-SHOCK PROTEIN 20 FAMILY MEMBER"/>
    <property type="match status" value="1"/>
</dbReference>
<name>A0A3R6VBF2_9LACO</name>
<dbReference type="InterPro" id="IPR008978">
    <property type="entry name" value="HSP20-like_chaperone"/>
</dbReference>
<gene>
    <name evidence="4" type="ORF">DS831_02285</name>
</gene>
<organism evidence="4 5">
    <name type="scientific">Bombilactobacillus bombi</name>
    <dbReference type="NCBI Taxonomy" id="1303590"/>
    <lineage>
        <taxon>Bacteria</taxon>
        <taxon>Bacillati</taxon>
        <taxon>Bacillota</taxon>
        <taxon>Bacilli</taxon>
        <taxon>Lactobacillales</taxon>
        <taxon>Lactobacillaceae</taxon>
        <taxon>Bombilactobacillus</taxon>
    </lineage>
</organism>
<sequence length="141" mass="16402">MANNLMDRHNDMFDMFNNMDHWFNNWGPDFPAANMKTDVSESPKAYDVVIDLPAMDKKDISITYDHDILTVSAHRHSLNHASDKDGNLIMNERSYGRFSRQYRLPDVDREQISAKYEDGTLKINLPKAHDLPNNNHKIQIN</sequence>
<evidence type="ECO:0000313" key="5">
    <source>
        <dbReference type="Proteomes" id="UP000284109"/>
    </source>
</evidence>
<dbReference type="Gene3D" id="2.60.40.790">
    <property type="match status" value="1"/>
</dbReference>
<dbReference type="CDD" id="cd06471">
    <property type="entry name" value="ACD_LpsHSP_like"/>
    <property type="match status" value="1"/>
</dbReference>
<evidence type="ECO:0000313" key="4">
    <source>
        <dbReference type="EMBL" id="RHW52175.1"/>
    </source>
</evidence>
<keyword evidence="5" id="KW-1185">Reference proteome</keyword>
<dbReference type="OrthoDB" id="9811615at2"/>
<evidence type="ECO:0000256" key="2">
    <source>
        <dbReference type="RuleBase" id="RU003616"/>
    </source>
</evidence>
<dbReference type="PROSITE" id="PS01031">
    <property type="entry name" value="SHSP"/>
    <property type="match status" value="1"/>
</dbReference>
<reference evidence="4 5" key="1">
    <citation type="submission" date="2018-07" db="EMBL/GenBank/DDBJ databases">
        <title>Genome sequences of six Lactobacillus spp. isolated from bumble bee guts.</title>
        <authorList>
            <person name="Motta E.V.S."/>
            <person name="Moran N.A."/>
        </authorList>
    </citation>
    <scope>NUCLEOTIDE SEQUENCE [LARGE SCALE GENOMIC DNA]</scope>
    <source>
        <strain evidence="4 5">BI-1.1</strain>
    </source>
</reference>
<evidence type="ECO:0000256" key="1">
    <source>
        <dbReference type="PROSITE-ProRule" id="PRU00285"/>
    </source>
</evidence>
<feature type="domain" description="SHSP" evidence="3">
    <location>
        <begin position="28"/>
        <end position="141"/>
    </location>
</feature>
<dbReference type="Proteomes" id="UP000284109">
    <property type="component" value="Unassembled WGS sequence"/>
</dbReference>
<dbReference type="InterPro" id="IPR002068">
    <property type="entry name" value="A-crystallin/Hsp20_dom"/>
</dbReference>
<dbReference type="InterPro" id="IPR031107">
    <property type="entry name" value="Small_HSP"/>
</dbReference>
<dbReference type="SUPFAM" id="SSF49764">
    <property type="entry name" value="HSP20-like chaperones"/>
    <property type="match status" value="1"/>
</dbReference>
<comment type="similarity">
    <text evidence="1 2">Belongs to the small heat shock protein (HSP20) family.</text>
</comment>
<dbReference type="AlphaFoldDB" id="A0A3R6VBF2"/>
<dbReference type="Pfam" id="PF00011">
    <property type="entry name" value="HSP20"/>
    <property type="match status" value="1"/>
</dbReference>
<comment type="caution">
    <text evidence="4">The sequence shown here is derived from an EMBL/GenBank/DDBJ whole genome shotgun (WGS) entry which is preliminary data.</text>
</comment>
<protein>
    <submittedName>
        <fullName evidence="4">Hsp20/alpha crystallin family protein</fullName>
    </submittedName>
</protein>
<evidence type="ECO:0000259" key="3">
    <source>
        <dbReference type="PROSITE" id="PS01031"/>
    </source>
</evidence>
<dbReference type="RefSeq" id="WP_118899976.1">
    <property type="nucleotide sequence ID" value="NZ_QOCR01000001.1"/>
</dbReference>
<proteinExistence type="inferred from homology"/>